<dbReference type="AlphaFoldDB" id="A0AAW2YRU7"/>
<dbReference type="GO" id="GO:0045892">
    <property type="term" value="P:negative regulation of DNA-templated transcription"/>
    <property type="evidence" value="ECO:0007669"/>
    <property type="project" value="InterPro"/>
</dbReference>
<dbReference type="GO" id="GO:0005634">
    <property type="term" value="C:nucleus"/>
    <property type="evidence" value="ECO:0007669"/>
    <property type="project" value="InterPro"/>
</dbReference>
<accession>A0AAW2YRU7</accession>
<organism evidence="1 2">
    <name type="scientific">Acrasis kona</name>
    <dbReference type="NCBI Taxonomy" id="1008807"/>
    <lineage>
        <taxon>Eukaryota</taxon>
        <taxon>Discoba</taxon>
        <taxon>Heterolobosea</taxon>
        <taxon>Tetramitia</taxon>
        <taxon>Eutetramitia</taxon>
        <taxon>Acrasidae</taxon>
        <taxon>Acrasis</taxon>
    </lineage>
</organism>
<reference evidence="1 2" key="1">
    <citation type="submission" date="2024-03" db="EMBL/GenBank/DDBJ databases">
        <title>The Acrasis kona genome and developmental transcriptomes reveal deep origins of eukaryotic multicellular pathways.</title>
        <authorList>
            <person name="Sheikh S."/>
            <person name="Fu C.-J."/>
            <person name="Brown M.W."/>
            <person name="Baldauf S.L."/>
        </authorList>
    </citation>
    <scope>NUCLEOTIDE SEQUENCE [LARGE SCALE GENOMIC DNA]</scope>
    <source>
        <strain evidence="1 2">ATCC MYA-3509</strain>
    </source>
</reference>
<evidence type="ECO:0000313" key="2">
    <source>
        <dbReference type="Proteomes" id="UP001431209"/>
    </source>
</evidence>
<evidence type="ECO:0000313" key="1">
    <source>
        <dbReference type="EMBL" id="KAL0480176.1"/>
    </source>
</evidence>
<dbReference type="InterPro" id="IPR010405">
    <property type="entry name" value="COBRA1"/>
</dbReference>
<protein>
    <submittedName>
        <fullName evidence="1">NELF-B</fullName>
    </submittedName>
</protein>
<name>A0AAW2YRU7_9EUKA</name>
<dbReference type="Pfam" id="PF06209">
    <property type="entry name" value="COBRA1"/>
    <property type="match status" value="1"/>
</dbReference>
<proteinExistence type="predicted"/>
<keyword evidence="2" id="KW-1185">Reference proteome</keyword>
<dbReference type="Proteomes" id="UP001431209">
    <property type="component" value="Unassembled WGS sequence"/>
</dbReference>
<comment type="caution">
    <text evidence="1">The sequence shown here is derived from an EMBL/GenBank/DDBJ whole genome shotgun (WGS) entry which is preliminary data.</text>
</comment>
<dbReference type="PANTHER" id="PTHR13503:SF3">
    <property type="entry name" value="NEGATIVE ELONGATION FACTOR B"/>
    <property type="match status" value="1"/>
</dbReference>
<feature type="non-terminal residue" evidence="1">
    <location>
        <position position="183"/>
    </location>
</feature>
<dbReference type="EMBL" id="JAOPGA020000639">
    <property type="protein sequence ID" value="KAL0480176.1"/>
    <property type="molecule type" value="Genomic_DNA"/>
</dbReference>
<dbReference type="PANTHER" id="PTHR13503">
    <property type="entry name" value="NEGATIVE ELONGATION FACTOR COMPLEX MEMBER B"/>
    <property type="match status" value="1"/>
</dbReference>
<gene>
    <name evidence="1" type="ORF">AKO1_007230</name>
</gene>
<sequence>MSIIPEHFLKQLKPLIIFKDLPVQVKRQVWEHDIDFFKETLNSLVELYIKNDSVEVDVTGDHPVDPKRRREGNSALKQIVEVVGPSQTLYDALLGAVDAKLNQSKGKEHLSLCNLRFEVLQSLNDSKFHQVDACQYLCSWIEPWMRNVQNQLLTLTTTMVTQEIIQEFSVTRKMASPTITSSS</sequence>